<feature type="region of interest" description="Disordered" evidence="1">
    <location>
        <begin position="1"/>
        <end position="27"/>
    </location>
</feature>
<proteinExistence type="predicted"/>
<protein>
    <submittedName>
        <fullName evidence="3">MATH domain-containing protein</fullName>
    </submittedName>
</protein>
<keyword evidence="2" id="KW-1185">Reference proteome</keyword>
<name>A0A914GQ95_GLORO</name>
<reference evidence="3" key="1">
    <citation type="submission" date="2022-11" db="UniProtKB">
        <authorList>
            <consortium name="WormBaseParasite"/>
        </authorList>
    </citation>
    <scope>IDENTIFICATION</scope>
</reference>
<sequence>MKRHRPQSPSNSNGDQTDQNKDKYKRSGQIVYRMPNFRAFSEGQGPLGVLSDQFEYINGFPWQIKIKYCDAHVGFYLRS</sequence>
<accession>A0A914GQ95</accession>
<dbReference type="Proteomes" id="UP000887572">
    <property type="component" value="Unplaced"/>
</dbReference>
<evidence type="ECO:0000313" key="2">
    <source>
        <dbReference type="Proteomes" id="UP000887572"/>
    </source>
</evidence>
<organism evidence="2 3">
    <name type="scientific">Globodera rostochiensis</name>
    <name type="common">Golden nematode worm</name>
    <name type="synonym">Heterodera rostochiensis</name>
    <dbReference type="NCBI Taxonomy" id="31243"/>
    <lineage>
        <taxon>Eukaryota</taxon>
        <taxon>Metazoa</taxon>
        <taxon>Ecdysozoa</taxon>
        <taxon>Nematoda</taxon>
        <taxon>Chromadorea</taxon>
        <taxon>Rhabditida</taxon>
        <taxon>Tylenchina</taxon>
        <taxon>Tylenchomorpha</taxon>
        <taxon>Tylenchoidea</taxon>
        <taxon>Heteroderidae</taxon>
        <taxon>Heteroderinae</taxon>
        <taxon>Globodera</taxon>
    </lineage>
</organism>
<dbReference type="AlphaFoldDB" id="A0A914GQ95"/>
<evidence type="ECO:0000256" key="1">
    <source>
        <dbReference type="SAM" id="MobiDB-lite"/>
    </source>
</evidence>
<feature type="compositionally biased region" description="Polar residues" evidence="1">
    <location>
        <begin position="7"/>
        <end position="17"/>
    </location>
</feature>
<evidence type="ECO:0000313" key="3">
    <source>
        <dbReference type="WBParaSite" id="Gr19_v10_g10176.t1"/>
    </source>
</evidence>
<dbReference type="WBParaSite" id="Gr19_v10_g10176.t1">
    <property type="protein sequence ID" value="Gr19_v10_g10176.t1"/>
    <property type="gene ID" value="Gr19_v10_g10176"/>
</dbReference>